<proteinExistence type="predicted"/>
<gene>
    <name evidence="2" type="ORF">L596_001775</name>
</gene>
<sequence length="66" mass="7307">MCSENNVLNGLGPGLGHSQPPNGDYLKSNYGRGERITGYLTPDYKPQSPRLSIEEDRQSMQSLIII</sequence>
<reference evidence="2 3" key="2">
    <citation type="journal article" date="2019" name="G3 (Bethesda)">
        <title>Hybrid Assembly of the Genome of the Entomopathogenic Nematode Steinernema carpocapsae Identifies the X-Chromosome.</title>
        <authorList>
            <person name="Serra L."/>
            <person name="Macchietto M."/>
            <person name="Macias-Munoz A."/>
            <person name="McGill C.J."/>
            <person name="Rodriguez I.M."/>
            <person name="Rodriguez B."/>
            <person name="Murad R."/>
            <person name="Mortazavi A."/>
        </authorList>
    </citation>
    <scope>NUCLEOTIDE SEQUENCE [LARGE SCALE GENOMIC DNA]</scope>
    <source>
        <strain evidence="2 3">ALL</strain>
    </source>
</reference>
<dbReference type="AlphaFoldDB" id="A0A4U8UM37"/>
<feature type="region of interest" description="Disordered" evidence="1">
    <location>
        <begin position="1"/>
        <end position="66"/>
    </location>
</feature>
<keyword evidence="3" id="KW-1185">Reference proteome</keyword>
<evidence type="ECO:0000313" key="2">
    <source>
        <dbReference type="EMBL" id="TMS34130.1"/>
    </source>
</evidence>
<protein>
    <submittedName>
        <fullName evidence="2">Uncharacterized protein</fullName>
    </submittedName>
</protein>
<organism evidence="2 3">
    <name type="scientific">Steinernema carpocapsae</name>
    <name type="common">Entomopathogenic nematode</name>
    <dbReference type="NCBI Taxonomy" id="34508"/>
    <lineage>
        <taxon>Eukaryota</taxon>
        <taxon>Metazoa</taxon>
        <taxon>Ecdysozoa</taxon>
        <taxon>Nematoda</taxon>
        <taxon>Chromadorea</taxon>
        <taxon>Rhabditida</taxon>
        <taxon>Tylenchina</taxon>
        <taxon>Panagrolaimomorpha</taxon>
        <taxon>Strongyloidoidea</taxon>
        <taxon>Steinernematidae</taxon>
        <taxon>Steinernema</taxon>
    </lineage>
</organism>
<comment type="caution">
    <text evidence="2">The sequence shown here is derived from an EMBL/GenBank/DDBJ whole genome shotgun (WGS) entry which is preliminary data.</text>
</comment>
<dbReference type="Proteomes" id="UP000298663">
    <property type="component" value="Unassembled WGS sequence"/>
</dbReference>
<evidence type="ECO:0000256" key="1">
    <source>
        <dbReference type="SAM" id="MobiDB-lite"/>
    </source>
</evidence>
<reference evidence="2 3" key="1">
    <citation type="journal article" date="2015" name="Genome Biol.">
        <title>Comparative genomics of Steinernema reveals deeply conserved gene regulatory networks.</title>
        <authorList>
            <person name="Dillman A.R."/>
            <person name="Macchietto M."/>
            <person name="Porter C.F."/>
            <person name="Rogers A."/>
            <person name="Williams B."/>
            <person name="Antoshechkin I."/>
            <person name="Lee M.M."/>
            <person name="Goodwin Z."/>
            <person name="Lu X."/>
            <person name="Lewis E.E."/>
            <person name="Goodrich-Blair H."/>
            <person name="Stock S.P."/>
            <person name="Adams B.J."/>
            <person name="Sternberg P.W."/>
            <person name="Mortazavi A."/>
        </authorList>
    </citation>
    <scope>NUCLEOTIDE SEQUENCE [LARGE SCALE GENOMIC DNA]</scope>
    <source>
        <strain evidence="2 3">ALL</strain>
    </source>
</reference>
<feature type="compositionally biased region" description="Low complexity" evidence="1">
    <location>
        <begin position="1"/>
        <end position="10"/>
    </location>
</feature>
<name>A0A4U8UM37_STECR</name>
<accession>A0A4U8UM37</accession>
<evidence type="ECO:0000313" key="3">
    <source>
        <dbReference type="Proteomes" id="UP000298663"/>
    </source>
</evidence>
<dbReference type="EMBL" id="AZBU02000001">
    <property type="protein sequence ID" value="TMS34130.1"/>
    <property type="molecule type" value="Genomic_DNA"/>
</dbReference>